<comment type="subcellular location">
    <subcellularLocation>
        <location evidence="1">Nucleus</location>
    </subcellularLocation>
</comment>
<dbReference type="SMART" id="SM00338">
    <property type="entry name" value="BRLZ"/>
    <property type="match status" value="1"/>
</dbReference>
<dbReference type="CDD" id="cd14707">
    <property type="entry name" value="bZIP_plant_BZIP46"/>
    <property type="match status" value="1"/>
</dbReference>
<reference evidence="5" key="1">
    <citation type="submission" date="2022-02" db="EMBL/GenBank/DDBJ databases">
        <authorList>
            <person name="Henning P.M."/>
            <person name="McCubbin A.G."/>
            <person name="Shore J.S."/>
        </authorList>
    </citation>
    <scope>NUCLEOTIDE SEQUENCE</scope>
    <source>
        <strain evidence="5">F60SS</strain>
        <tissue evidence="5">Leaves</tissue>
    </source>
</reference>
<proteinExistence type="predicted"/>
<dbReference type="SUPFAM" id="SSF57959">
    <property type="entry name" value="Leucine zipper domain"/>
    <property type="match status" value="1"/>
</dbReference>
<dbReference type="InterPro" id="IPR004827">
    <property type="entry name" value="bZIP"/>
</dbReference>
<feature type="domain" description="BZIP" evidence="4">
    <location>
        <begin position="247"/>
        <end position="292"/>
    </location>
</feature>
<keyword evidence="3" id="KW-0539">Nucleus</keyword>
<accession>A0A9Q0GH38</accession>
<dbReference type="InterPro" id="IPR046347">
    <property type="entry name" value="bZIP_sf"/>
</dbReference>
<dbReference type="PANTHER" id="PTHR22952">
    <property type="entry name" value="CAMP-RESPONSE ELEMENT BINDING PROTEIN-RELATED"/>
    <property type="match status" value="1"/>
</dbReference>
<dbReference type="PROSITE" id="PS50217">
    <property type="entry name" value="BZIP"/>
    <property type="match status" value="1"/>
</dbReference>
<reference evidence="5" key="2">
    <citation type="journal article" date="2023" name="Plants (Basel)">
        <title>Annotation of the Turnera subulata (Passifloraceae) Draft Genome Reveals the S-Locus Evolved after the Divergence of Turneroideae from Passifloroideae in a Stepwise Manner.</title>
        <authorList>
            <person name="Henning P.M."/>
            <person name="Roalson E.H."/>
            <person name="Mir W."/>
            <person name="McCubbin A.G."/>
            <person name="Shore J.S."/>
        </authorList>
    </citation>
    <scope>NUCLEOTIDE SEQUENCE</scope>
    <source>
        <strain evidence="5">F60SS</strain>
    </source>
</reference>
<dbReference type="GO" id="GO:0003700">
    <property type="term" value="F:DNA-binding transcription factor activity"/>
    <property type="evidence" value="ECO:0007669"/>
    <property type="project" value="InterPro"/>
</dbReference>
<dbReference type="GO" id="GO:0005634">
    <property type="term" value="C:nucleus"/>
    <property type="evidence" value="ECO:0007669"/>
    <property type="project" value="UniProtKB-SubCell"/>
</dbReference>
<dbReference type="FunFam" id="1.20.5.170:FF:000036">
    <property type="entry name" value="ABSCISIC ACID-INSENSITIVE 5-like protein 2"/>
    <property type="match status" value="1"/>
</dbReference>
<dbReference type="GO" id="GO:0003677">
    <property type="term" value="F:DNA binding"/>
    <property type="evidence" value="ECO:0007669"/>
    <property type="project" value="UniProtKB-KW"/>
</dbReference>
<keyword evidence="2" id="KW-0238">DNA-binding</keyword>
<name>A0A9Q0GH38_9ROSI</name>
<keyword evidence="6" id="KW-1185">Reference proteome</keyword>
<sequence length="319" mass="35608">MASPNRPERQQFTSIAGQASLYNLAFDEVHNRLENAAGKPLNAMNLDELRNVIAAEEGQLVPNPSSSSSSSSSAPLFLGNVNLNGALSKKTADEVWKDIVNNNQEPSNAMDSSRQQLGETTTLEDFLARAGVIKLGNHQNGLLDPDHPLLGIDPMVVSQQEEEWLQYQVAATAEEHAQQQQPTTASDSDNFHVSEAVYDNLVVDVGYSENQMAMTLPMPALPATSSESQTVAEKKRRYSNEIMEKTIERRQKRMIKNRESAARSRARKQAYTNQLEHEVLQLRKANSWLTKQKEVEKLLSCDLTPMPRYQLRRTGSAPF</sequence>
<dbReference type="EMBL" id="JAKUCV010000533">
    <property type="protein sequence ID" value="KAJ4849656.1"/>
    <property type="molecule type" value="Genomic_DNA"/>
</dbReference>
<dbReference type="Gene3D" id="1.20.5.170">
    <property type="match status" value="1"/>
</dbReference>
<dbReference type="InterPro" id="IPR043452">
    <property type="entry name" value="BZIP46-like"/>
</dbReference>
<dbReference type="OrthoDB" id="644067at2759"/>
<evidence type="ECO:0000256" key="2">
    <source>
        <dbReference type="ARBA" id="ARBA00023125"/>
    </source>
</evidence>
<evidence type="ECO:0000313" key="5">
    <source>
        <dbReference type="EMBL" id="KAJ4849656.1"/>
    </source>
</evidence>
<dbReference type="AlphaFoldDB" id="A0A9Q0GH38"/>
<dbReference type="Proteomes" id="UP001141552">
    <property type="component" value="Unassembled WGS sequence"/>
</dbReference>
<evidence type="ECO:0000313" key="6">
    <source>
        <dbReference type="Proteomes" id="UP001141552"/>
    </source>
</evidence>
<dbReference type="GO" id="GO:0045893">
    <property type="term" value="P:positive regulation of DNA-templated transcription"/>
    <property type="evidence" value="ECO:0007669"/>
    <property type="project" value="InterPro"/>
</dbReference>
<comment type="caution">
    <text evidence="5">The sequence shown here is derived from an EMBL/GenBank/DDBJ whole genome shotgun (WGS) entry which is preliminary data.</text>
</comment>
<organism evidence="5 6">
    <name type="scientific">Turnera subulata</name>
    <dbReference type="NCBI Taxonomy" id="218843"/>
    <lineage>
        <taxon>Eukaryota</taxon>
        <taxon>Viridiplantae</taxon>
        <taxon>Streptophyta</taxon>
        <taxon>Embryophyta</taxon>
        <taxon>Tracheophyta</taxon>
        <taxon>Spermatophyta</taxon>
        <taxon>Magnoliopsida</taxon>
        <taxon>eudicotyledons</taxon>
        <taxon>Gunneridae</taxon>
        <taxon>Pentapetalae</taxon>
        <taxon>rosids</taxon>
        <taxon>fabids</taxon>
        <taxon>Malpighiales</taxon>
        <taxon>Passifloraceae</taxon>
        <taxon>Turnera</taxon>
    </lineage>
</organism>
<gene>
    <name evidence="5" type="ORF">Tsubulata_009655</name>
</gene>
<evidence type="ECO:0000256" key="1">
    <source>
        <dbReference type="ARBA" id="ARBA00004123"/>
    </source>
</evidence>
<dbReference type="PROSITE" id="PS00036">
    <property type="entry name" value="BZIP_BASIC"/>
    <property type="match status" value="1"/>
</dbReference>
<evidence type="ECO:0000256" key="3">
    <source>
        <dbReference type="ARBA" id="ARBA00023242"/>
    </source>
</evidence>
<evidence type="ECO:0000259" key="4">
    <source>
        <dbReference type="PROSITE" id="PS50217"/>
    </source>
</evidence>
<dbReference type="Pfam" id="PF00170">
    <property type="entry name" value="bZIP_1"/>
    <property type="match status" value="1"/>
</dbReference>
<protein>
    <recommendedName>
        <fullName evidence="4">BZIP domain-containing protein</fullName>
    </recommendedName>
</protein>
<dbReference type="PANTHER" id="PTHR22952:SF404">
    <property type="entry name" value="BZIP DOMAIN-CONTAINING PROTEIN"/>
    <property type="match status" value="1"/>
</dbReference>